<dbReference type="Gene3D" id="3.30.1780.10">
    <property type="entry name" value="ornithine cyclodeaminase, domain 1"/>
    <property type="match status" value="1"/>
</dbReference>
<reference evidence="1 2" key="1">
    <citation type="submission" date="2023-09" db="EMBL/GenBank/DDBJ databases">
        <title>Complete genome of Streptomyces roseicoloratus T14.</title>
        <authorList>
            <person name="Bashizi T."/>
            <person name="Kim M.-J."/>
            <person name="Lee G."/>
            <person name="Tagele S.B."/>
            <person name="Shin J.-H."/>
        </authorList>
    </citation>
    <scope>NUCLEOTIDE SEQUENCE [LARGE SCALE GENOMIC DNA]</scope>
    <source>
        <strain evidence="1 2">T14</strain>
    </source>
</reference>
<dbReference type="Pfam" id="PF02423">
    <property type="entry name" value="OCD_Mu_crystall"/>
    <property type="match status" value="1"/>
</dbReference>
<organism evidence="1 2">
    <name type="scientific">Streptomyces roseicoloratus</name>
    <dbReference type="NCBI Taxonomy" id="2508722"/>
    <lineage>
        <taxon>Bacteria</taxon>
        <taxon>Bacillati</taxon>
        <taxon>Actinomycetota</taxon>
        <taxon>Actinomycetes</taxon>
        <taxon>Kitasatosporales</taxon>
        <taxon>Streptomycetaceae</taxon>
        <taxon>Streptomyces</taxon>
    </lineage>
</organism>
<protein>
    <submittedName>
        <fullName evidence="1">Ornithine cyclodeaminase family protein</fullName>
    </submittedName>
</protein>
<dbReference type="PANTHER" id="PTHR13812:SF19">
    <property type="entry name" value="KETIMINE REDUCTASE MU-CRYSTALLIN"/>
    <property type="match status" value="1"/>
</dbReference>
<evidence type="ECO:0000313" key="2">
    <source>
        <dbReference type="Proteomes" id="UP001250858"/>
    </source>
</evidence>
<gene>
    <name evidence="1" type="ORF">RGF97_01885</name>
</gene>
<dbReference type="Proteomes" id="UP001250858">
    <property type="component" value="Chromosome"/>
</dbReference>
<proteinExistence type="predicted"/>
<evidence type="ECO:0000313" key="1">
    <source>
        <dbReference type="EMBL" id="WMX43862.1"/>
    </source>
</evidence>
<dbReference type="InterPro" id="IPR003462">
    <property type="entry name" value="ODC_Mu_crystall"/>
</dbReference>
<dbReference type="PANTHER" id="PTHR13812">
    <property type="entry name" value="KETIMINE REDUCTASE MU-CRYSTALLIN"/>
    <property type="match status" value="1"/>
</dbReference>
<dbReference type="Gene3D" id="3.40.50.720">
    <property type="entry name" value="NAD(P)-binding Rossmann-like Domain"/>
    <property type="match status" value="1"/>
</dbReference>
<dbReference type="EMBL" id="CP133762">
    <property type="protein sequence ID" value="WMX43862.1"/>
    <property type="molecule type" value="Genomic_DNA"/>
</dbReference>
<keyword evidence="2" id="KW-1185">Reference proteome</keyword>
<sequence length="314" mass="32183">MNPEILDGPAVARLLTPAGAVDALAEVLREGLDPEDCPPRTAVPVPAGELLLMPAASASWTGVKIAGVAPGNPALGLPRITGSYLLLHGPTLRPVAVIDGAALTALRTPAVSALAVRHLTAPGRPVRLVLFGSGPQAYGHLEAVLAVREVTEAVVVARNPERAARLVAHARDLGVPKARTGVPEDVADAELVVCCTTARTPLFDGGRVAPGATVVAVGSHEPDARETDSDLVRRAAVYVESRAAAAREAGDLLIPEAEGVVGPGHIAGNLAELVTGRADPPDPEAPRLFKSVGMAWEDLAVAVALHRAASGRET</sequence>
<dbReference type="InterPro" id="IPR036291">
    <property type="entry name" value="NAD(P)-bd_dom_sf"/>
</dbReference>
<dbReference type="SUPFAM" id="SSF51735">
    <property type="entry name" value="NAD(P)-binding Rossmann-fold domains"/>
    <property type="match status" value="1"/>
</dbReference>
<accession>A0ABY9RPM5</accession>
<dbReference type="InterPro" id="IPR023401">
    <property type="entry name" value="ODC_N"/>
</dbReference>
<name>A0ABY9RPM5_9ACTN</name>
<dbReference type="PIRSF" id="PIRSF001439">
    <property type="entry name" value="CryM"/>
    <property type="match status" value="1"/>
</dbReference>